<feature type="region of interest" description="Disordered" evidence="1">
    <location>
        <begin position="162"/>
        <end position="182"/>
    </location>
</feature>
<feature type="compositionally biased region" description="Basic and acidic residues" evidence="1">
    <location>
        <begin position="170"/>
        <end position="182"/>
    </location>
</feature>
<evidence type="ECO:0000313" key="2">
    <source>
        <dbReference type="Proteomes" id="UP000887572"/>
    </source>
</evidence>
<protein>
    <submittedName>
        <fullName evidence="3">Uncharacterized protein</fullName>
    </submittedName>
</protein>
<name>A0A914I7C6_GLORO</name>
<proteinExistence type="predicted"/>
<keyword evidence="2" id="KW-1185">Reference proteome</keyword>
<evidence type="ECO:0000313" key="3">
    <source>
        <dbReference type="WBParaSite" id="Gr19_v10_g7974.t1"/>
    </source>
</evidence>
<dbReference type="AlphaFoldDB" id="A0A914I7C6"/>
<dbReference type="Proteomes" id="UP000887572">
    <property type="component" value="Unplaced"/>
</dbReference>
<reference evidence="3" key="1">
    <citation type="submission" date="2022-11" db="UniProtKB">
        <authorList>
            <consortium name="WormBaseParasite"/>
        </authorList>
    </citation>
    <scope>IDENTIFICATION</scope>
</reference>
<sequence>MLAALSYRPQYYVSVTPQGTDVQQRQKKGRPKLFLSLQPNKTTFEQFKLFKQFKLFELFKLFEQFKIGVHSWHKACGLFRFGSVVKEGDDVVPFELKNNWTGERLTFRRIGGYWLLVRCPIGREEDKWAKWEEEAITYELYRQWNFIYITFNDRDIGDGMFDAKAGPSDPRSKWTDAGDKQI</sequence>
<evidence type="ECO:0000256" key="1">
    <source>
        <dbReference type="SAM" id="MobiDB-lite"/>
    </source>
</evidence>
<organism evidence="2 3">
    <name type="scientific">Globodera rostochiensis</name>
    <name type="common">Golden nematode worm</name>
    <name type="synonym">Heterodera rostochiensis</name>
    <dbReference type="NCBI Taxonomy" id="31243"/>
    <lineage>
        <taxon>Eukaryota</taxon>
        <taxon>Metazoa</taxon>
        <taxon>Ecdysozoa</taxon>
        <taxon>Nematoda</taxon>
        <taxon>Chromadorea</taxon>
        <taxon>Rhabditida</taxon>
        <taxon>Tylenchina</taxon>
        <taxon>Tylenchomorpha</taxon>
        <taxon>Tylenchoidea</taxon>
        <taxon>Heteroderidae</taxon>
        <taxon>Heteroderinae</taxon>
        <taxon>Globodera</taxon>
    </lineage>
</organism>
<accession>A0A914I7C6</accession>
<dbReference type="WBParaSite" id="Gr19_v10_g7974.t1">
    <property type="protein sequence ID" value="Gr19_v10_g7974.t1"/>
    <property type="gene ID" value="Gr19_v10_g7974"/>
</dbReference>